<sequence>MLNPAVRERARAKVHRLPAPLGASPGHDVRERLPDPPEKSDDGGHDLNPFGTFTVSWTVRPRAGQPFGAPGVRGPASGCA</sequence>
<keyword evidence="3" id="KW-1185">Reference proteome</keyword>
<gene>
    <name evidence="2" type="ORF">RVR_8850</name>
</gene>
<evidence type="ECO:0000256" key="1">
    <source>
        <dbReference type="SAM" id="MobiDB-lite"/>
    </source>
</evidence>
<feature type="compositionally biased region" description="Basic and acidic residues" evidence="1">
    <location>
        <begin position="1"/>
        <end position="11"/>
    </location>
</feature>
<dbReference type="Proteomes" id="UP000595703">
    <property type="component" value="Chromosome"/>
</dbReference>
<feature type="compositionally biased region" description="Basic and acidic residues" evidence="1">
    <location>
        <begin position="27"/>
        <end position="45"/>
    </location>
</feature>
<protein>
    <submittedName>
        <fullName evidence="2">Uncharacterized protein</fullName>
    </submittedName>
</protein>
<reference evidence="2 3" key="1">
    <citation type="journal article" date="2010" name="J. Bacteriol.">
        <title>Biochemical characterization of a novel indole prenyltransferase from Streptomyces sp. SN-593.</title>
        <authorList>
            <person name="Takahashi S."/>
            <person name="Takagi H."/>
            <person name="Toyoda A."/>
            <person name="Uramoto M."/>
            <person name="Nogawa T."/>
            <person name="Ueki M."/>
            <person name="Sakaki Y."/>
            <person name="Osada H."/>
        </authorList>
    </citation>
    <scope>NUCLEOTIDE SEQUENCE [LARGE SCALE GENOMIC DNA]</scope>
    <source>
        <strain evidence="2 3">SN-593</strain>
    </source>
</reference>
<dbReference type="AlphaFoldDB" id="A0A7U3UZG8"/>
<dbReference type="EMBL" id="AP018365">
    <property type="protein sequence ID" value="BBB01432.1"/>
    <property type="molecule type" value="Genomic_DNA"/>
</dbReference>
<name>A0A7U3UZG8_9ACTN</name>
<accession>A0A7U3UZG8</accession>
<evidence type="ECO:0000313" key="2">
    <source>
        <dbReference type="EMBL" id="BBB01432.1"/>
    </source>
</evidence>
<reference evidence="2 3" key="2">
    <citation type="journal article" date="2011" name="J. Antibiot.">
        <title>Furaquinocins I and J: novel polyketide isoprenoid hybrid compounds from Streptomyces reveromyceticus SN-593.</title>
        <authorList>
            <person name="Panthee S."/>
            <person name="Takahashi S."/>
            <person name="Takagi H."/>
            <person name="Nogawa T."/>
            <person name="Oowada E."/>
            <person name="Uramoto M."/>
            <person name="Osada H."/>
        </authorList>
    </citation>
    <scope>NUCLEOTIDE SEQUENCE [LARGE SCALE GENOMIC DNA]</scope>
    <source>
        <strain evidence="2 3">SN-593</strain>
    </source>
</reference>
<feature type="region of interest" description="Disordered" evidence="1">
    <location>
        <begin position="1"/>
        <end position="52"/>
    </location>
</feature>
<proteinExistence type="predicted"/>
<reference evidence="2 3" key="3">
    <citation type="journal article" date="2011" name="Nat. Chem. Biol.">
        <title>Reveromycin A biosynthesis uses RevG and RevJ for stereospecific spiroacetal formation.</title>
        <authorList>
            <person name="Takahashi S."/>
            <person name="Toyoda A."/>
            <person name="Sekiyama Y."/>
            <person name="Takagi H."/>
            <person name="Nogawa T."/>
            <person name="Uramoto M."/>
            <person name="Suzuki R."/>
            <person name="Koshino H."/>
            <person name="Kumano T."/>
            <person name="Panthee S."/>
            <person name="Dairi T."/>
            <person name="Ishikawa J."/>
            <person name="Ikeda H."/>
            <person name="Sakaki Y."/>
            <person name="Osada H."/>
        </authorList>
    </citation>
    <scope>NUCLEOTIDE SEQUENCE [LARGE SCALE GENOMIC DNA]</scope>
    <source>
        <strain evidence="2 3">SN-593</strain>
    </source>
</reference>
<reference evidence="2 3" key="4">
    <citation type="journal article" date="2020" name="Sci. Rep.">
        <title>beta-carboline chemical signals induce reveromycin production through a LuxR family regulator in Streptomyces sp. SN-593.</title>
        <authorList>
            <person name="Panthee S."/>
            <person name="Kito N."/>
            <person name="Hayashi T."/>
            <person name="Shimizu T."/>
            <person name="Ishikawa J."/>
            <person name="Hamamoto H."/>
            <person name="Osada H."/>
            <person name="Takahashi S."/>
        </authorList>
    </citation>
    <scope>NUCLEOTIDE SEQUENCE [LARGE SCALE GENOMIC DNA]</scope>
    <source>
        <strain evidence="2 3">SN-593</strain>
    </source>
</reference>
<dbReference type="KEGG" id="arev:RVR_8850"/>
<evidence type="ECO:0000313" key="3">
    <source>
        <dbReference type="Proteomes" id="UP000595703"/>
    </source>
</evidence>
<organism evidence="2 3">
    <name type="scientific">Actinacidiphila reveromycinica</name>
    <dbReference type="NCBI Taxonomy" id="659352"/>
    <lineage>
        <taxon>Bacteria</taxon>
        <taxon>Bacillati</taxon>
        <taxon>Actinomycetota</taxon>
        <taxon>Actinomycetes</taxon>
        <taxon>Kitasatosporales</taxon>
        <taxon>Streptomycetaceae</taxon>
        <taxon>Actinacidiphila</taxon>
    </lineage>
</organism>